<dbReference type="EMBL" id="BQXS01010951">
    <property type="protein sequence ID" value="GKT35247.1"/>
    <property type="molecule type" value="Genomic_DNA"/>
</dbReference>
<reference evidence="3" key="1">
    <citation type="submission" date="2022-03" db="EMBL/GenBank/DDBJ databases">
        <title>Draft genome sequence of Aduncisulcus paluster, a free-living microaerophilic Fornicata.</title>
        <authorList>
            <person name="Yuyama I."/>
            <person name="Kume K."/>
            <person name="Tamura T."/>
            <person name="Inagaki Y."/>
            <person name="Hashimoto T."/>
        </authorList>
    </citation>
    <scope>NUCLEOTIDE SEQUENCE</scope>
    <source>
        <strain evidence="3">NY0171</strain>
    </source>
</reference>
<dbReference type="PANTHER" id="PTHR46652:SF3">
    <property type="entry name" value="LEUCINE-RICH REPEAT-CONTAINING PROTEIN 9"/>
    <property type="match status" value="1"/>
</dbReference>
<dbReference type="PANTHER" id="PTHR46652">
    <property type="entry name" value="LEUCINE-RICH REPEAT AND IQ DOMAIN-CONTAINING PROTEIN 1-RELATED"/>
    <property type="match status" value="1"/>
</dbReference>
<dbReference type="InterPro" id="IPR032675">
    <property type="entry name" value="LRR_dom_sf"/>
</dbReference>
<sequence length="753" mass="82218">MLSSSFCSLLKSFANPPNVQAFFDQIEYKIKEKYPKALINIIDETPQVGTTSCVGKWITVEVDDPTLLKPMDRIKANRGIMQLLSDDVESAHHLFHVVDDVKTRILLNSRSFPHKEYLSMYCKYIGSFLRSFPRFLSLLLIFSVVITCINPSVTPFITVSCQPVSAISHGQVYHQEVPKLSPESLSFILDSSYDEDLAMMVLSDLPSPLSHYSINRTTPTTTMGVISHSDVEFLFDEPSQDDSSISCSENDNITTFSLFNSANPLVTSMFDSNDDYYSSSNVDLVTFNDDDFQKSICDHLPGGGKTLCSASEYYLAFVSDYVCDDNYFNAADITGVEFLVNTGTVVLTNNSITSVDPIAYLPQICYLTLNDNLGNMDITDLAPLHTLSRLLGFYIDGNLNLYDISPIYRNIGLTTLKLANSSDTYSTGICRSETDSAFLLYLTNIFPQTASVEMSWLVPNLCSINPTSSSIYTCLSGTNPTQCPSMVLNQVYEPISSSLECSAIAKSGANGECYTIHDDLIRNYLKDSSNSCLNTSDFEANGIVSVATLRTAWGCSSLDLNDVIFTQSVLVASVNDITTLQGLEYAQGVDSDTGTPIGLTSLTLDGYDLSGDINDNAEYDKLVVQILAKAVTFGNIDSGLTHLSVSGCGLSAITDVLDLTPRANGDSVTQPFKLTYLDLSNNSISDVSVLLTSDLFPADALTTLDISSNNICDIDNVVTDLQSKFTNLSTLIYSDQTCHCSASVSSSAHQVCR</sequence>
<evidence type="ECO:0000313" key="4">
    <source>
        <dbReference type="Proteomes" id="UP001057375"/>
    </source>
</evidence>
<dbReference type="Pfam" id="PF13516">
    <property type="entry name" value="LRR_6"/>
    <property type="match status" value="1"/>
</dbReference>
<accession>A0ABQ5KS03</accession>
<gene>
    <name evidence="3" type="ORF">ADUPG1_008443</name>
</gene>
<comment type="caution">
    <text evidence="3">The sequence shown here is derived from an EMBL/GenBank/DDBJ whole genome shotgun (WGS) entry which is preliminary data.</text>
</comment>
<keyword evidence="2" id="KW-0677">Repeat</keyword>
<dbReference type="PROSITE" id="PS51450">
    <property type="entry name" value="LRR"/>
    <property type="match status" value="2"/>
</dbReference>
<name>A0ABQ5KS03_9EUKA</name>
<dbReference type="InterPro" id="IPR001611">
    <property type="entry name" value="Leu-rich_rpt"/>
</dbReference>
<dbReference type="Gene3D" id="3.80.10.10">
    <property type="entry name" value="Ribonuclease Inhibitor"/>
    <property type="match status" value="2"/>
</dbReference>
<proteinExistence type="predicted"/>
<keyword evidence="1" id="KW-0433">Leucine-rich repeat</keyword>
<keyword evidence="4" id="KW-1185">Reference proteome</keyword>
<evidence type="ECO:0000256" key="1">
    <source>
        <dbReference type="ARBA" id="ARBA00022614"/>
    </source>
</evidence>
<feature type="non-terminal residue" evidence="3">
    <location>
        <position position="753"/>
    </location>
</feature>
<dbReference type="Proteomes" id="UP001057375">
    <property type="component" value="Unassembled WGS sequence"/>
</dbReference>
<evidence type="ECO:0000256" key="2">
    <source>
        <dbReference type="ARBA" id="ARBA00022737"/>
    </source>
</evidence>
<organism evidence="3 4">
    <name type="scientific">Aduncisulcus paluster</name>
    <dbReference type="NCBI Taxonomy" id="2918883"/>
    <lineage>
        <taxon>Eukaryota</taxon>
        <taxon>Metamonada</taxon>
        <taxon>Carpediemonas-like organisms</taxon>
        <taxon>Aduncisulcus</taxon>
    </lineage>
</organism>
<protein>
    <submittedName>
        <fullName evidence="3">Acidic leucine-rich nuclear phosphoprotein 32 like protein</fullName>
    </submittedName>
</protein>
<dbReference type="SUPFAM" id="SSF52058">
    <property type="entry name" value="L domain-like"/>
    <property type="match status" value="1"/>
</dbReference>
<evidence type="ECO:0000313" key="3">
    <source>
        <dbReference type="EMBL" id="GKT35247.1"/>
    </source>
</evidence>
<dbReference type="InterPro" id="IPR050836">
    <property type="entry name" value="SDS22/Internalin_LRR"/>
</dbReference>